<keyword evidence="1" id="KW-1133">Transmembrane helix</keyword>
<comment type="caution">
    <text evidence="2">The sequence shown here is derived from an EMBL/GenBank/DDBJ whole genome shotgun (WGS) entry which is preliminary data.</text>
</comment>
<feature type="transmembrane region" description="Helical" evidence="1">
    <location>
        <begin position="291"/>
        <end position="310"/>
    </location>
</feature>
<gene>
    <name evidence="2" type="ORF">BMON_0053</name>
</gene>
<keyword evidence="3" id="KW-1185">Reference proteome</keyword>
<feature type="transmembrane region" description="Helical" evidence="1">
    <location>
        <begin position="322"/>
        <end position="343"/>
    </location>
</feature>
<keyword evidence="1" id="KW-0812">Transmembrane</keyword>
<feature type="transmembrane region" description="Helical" evidence="1">
    <location>
        <begin position="694"/>
        <end position="714"/>
    </location>
</feature>
<dbReference type="STRING" id="1437603.GCA_000771525_01028"/>
<feature type="transmembrane region" description="Helical" evidence="1">
    <location>
        <begin position="612"/>
        <end position="631"/>
    </location>
</feature>
<name>A0A087CA85_9BIFI</name>
<reference evidence="2 3" key="1">
    <citation type="submission" date="2014-03" db="EMBL/GenBank/DDBJ databases">
        <title>Genomics of Bifidobacteria.</title>
        <authorList>
            <person name="Ventura M."/>
            <person name="Milani C."/>
            <person name="Lugli G.A."/>
        </authorList>
    </citation>
    <scope>NUCLEOTIDE SEQUENCE [LARGE SCALE GENOMIC DNA]</scope>
    <source>
        <strain evidence="2 3">DSM 21395</strain>
    </source>
</reference>
<feature type="transmembrane region" description="Helical" evidence="1">
    <location>
        <begin position="492"/>
        <end position="511"/>
    </location>
</feature>
<keyword evidence="1" id="KW-0472">Membrane</keyword>
<organism evidence="2 3">
    <name type="scientific">Bifidobacterium mongoliense DSM 21395</name>
    <dbReference type="NCBI Taxonomy" id="1437603"/>
    <lineage>
        <taxon>Bacteria</taxon>
        <taxon>Bacillati</taxon>
        <taxon>Actinomycetota</taxon>
        <taxon>Actinomycetes</taxon>
        <taxon>Bifidobacteriales</taxon>
        <taxon>Bifidobacteriaceae</taxon>
        <taxon>Bifidobacterium</taxon>
    </lineage>
</organism>
<sequence length="737" mass="80209">MVSALVMLVLIMLVECFVCNAAFWSTLAASTDTDAVTNTTGSGIQRTRDGKLEVVDPTQAYLDVGADGTSRFARVDSVTTPDGTPQTRGLRTTAHLRLDSDGRVGTTRSVSFLAPRSLYLRTDAARTIRVWVQEPRGTILPLAAVRANVRVPFQIDGLRVGGMIILAALVLAWRPGSRLWSIPLDLGSRRQCWGFMAAVGVLAVIAVVGVVSALRSPAPLAFHAPAGYTYDFDLYGHLADSLLHGRLWLDLPTPDALFHADHPYDTAVRERLLAQGVSPIYWDYAWFDGHWYSYFGALPALLIFAPYRLISSWWVPGGAMMPSSAAVILLAFGFLLTAGLLVVTLVRRLAPRASLAATSMALALMLVGSNIGYLILRTNFYSVPFVAAMLLATLGLLLWLSAVGTTNDTTNDQAPGLTEERRLPRRGRWQVEGAPALSLPRLAGGTAAIAATLACRPTFAPTSLLGFAIFWPQIKALCRRGGPRWRCGSLRGLLVSVLAPAGCFLAAVGWYNARRFGSPLDFGVDYQMTVTDMTSYRASAANVLHMIGYYLALPLHPTDRFPFLAISPTPLPRWGFTEPMIGGMVMLCPALLMALATPFLRRRMHRNGSWRFLTACMALAMTLIVVDAVTGGLGWRYMADFCWLFALPAIGAMLVMLGETAPDPLPDGPTSPTAPSTTTRTRIRRVRLWCTRSAMLALLLDCLLITLLSAFVLGRDDSLMRTSPGLFHIVSSWFTVL</sequence>
<dbReference type="EMBL" id="JGZE01000001">
    <property type="protein sequence ID" value="KFI80185.1"/>
    <property type="molecule type" value="Genomic_DNA"/>
</dbReference>
<protein>
    <submittedName>
        <fullName evidence="2">Membrane protein</fullName>
    </submittedName>
</protein>
<feature type="transmembrane region" description="Helical" evidence="1">
    <location>
        <begin position="580"/>
        <end position="600"/>
    </location>
</feature>
<evidence type="ECO:0000256" key="1">
    <source>
        <dbReference type="SAM" id="Phobius"/>
    </source>
</evidence>
<feature type="transmembrane region" description="Helical" evidence="1">
    <location>
        <begin position="193"/>
        <end position="214"/>
    </location>
</feature>
<evidence type="ECO:0000313" key="2">
    <source>
        <dbReference type="EMBL" id="KFI80185.1"/>
    </source>
</evidence>
<dbReference type="eggNOG" id="COG1807">
    <property type="taxonomic scope" value="Bacteria"/>
</dbReference>
<dbReference type="OrthoDB" id="2062742at2"/>
<feature type="transmembrane region" description="Helical" evidence="1">
    <location>
        <begin position="637"/>
        <end position="657"/>
    </location>
</feature>
<feature type="transmembrane region" description="Helical" evidence="1">
    <location>
        <begin position="157"/>
        <end position="173"/>
    </location>
</feature>
<proteinExistence type="predicted"/>
<dbReference type="Proteomes" id="UP000029082">
    <property type="component" value="Unassembled WGS sequence"/>
</dbReference>
<feature type="transmembrane region" description="Helical" evidence="1">
    <location>
        <begin position="355"/>
        <end position="376"/>
    </location>
</feature>
<feature type="transmembrane region" description="Helical" evidence="1">
    <location>
        <begin position="383"/>
        <end position="402"/>
    </location>
</feature>
<dbReference type="AlphaFoldDB" id="A0A087CA85"/>
<evidence type="ECO:0000313" key="3">
    <source>
        <dbReference type="Proteomes" id="UP000029082"/>
    </source>
</evidence>
<accession>A0A087CA85</accession>